<reference evidence="4 5" key="1">
    <citation type="submission" date="2021-06" db="EMBL/GenBank/DDBJ databases">
        <title>Caerostris extrusa draft genome.</title>
        <authorList>
            <person name="Kono N."/>
            <person name="Arakawa K."/>
        </authorList>
    </citation>
    <scope>NUCLEOTIDE SEQUENCE [LARGE SCALE GENOMIC DNA]</scope>
</reference>
<protein>
    <submittedName>
        <fullName evidence="4">Leucine-rich repeat-containing protein 15</fullName>
    </submittedName>
</protein>
<evidence type="ECO:0000313" key="4">
    <source>
        <dbReference type="EMBL" id="GIY15186.1"/>
    </source>
</evidence>
<dbReference type="EMBL" id="BPLR01007211">
    <property type="protein sequence ID" value="GIY15186.1"/>
    <property type="molecule type" value="Genomic_DNA"/>
</dbReference>
<accession>A0AAV4R3I3</accession>
<proteinExistence type="predicted"/>
<dbReference type="InterPro" id="IPR032675">
    <property type="entry name" value="LRR_dom_sf"/>
</dbReference>
<dbReference type="PANTHER" id="PTHR45842:SF22">
    <property type="entry name" value="INSULIN-LIKE GROWTH FACTOR-BINDING PROTEIN COMPLEX ACID LABILE SUBUNIT ISOFORM X1"/>
    <property type="match status" value="1"/>
</dbReference>
<dbReference type="PROSITE" id="PS51450">
    <property type="entry name" value="LRR"/>
    <property type="match status" value="1"/>
</dbReference>
<dbReference type="Gene3D" id="3.80.10.10">
    <property type="entry name" value="Ribonuclease Inhibitor"/>
    <property type="match status" value="1"/>
</dbReference>
<keyword evidence="2" id="KW-0732">Signal</keyword>
<dbReference type="PANTHER" id="PTHR45842">
    <property type="entry name" value="SYNAPTIC ADHESION-LIKE MOLECULE SALM"/>
    <property type="match status" value="1"/>
</dbReference>
<dbReference type="Proteomes" id="UP001054945">
    <property type="component" value="Unassembled WGS sequence"/>
</dbReference>
<comment type="caution">
    <text evidence="4">The sequence shown here is derived from an EMBL/GenBank/DDBJ whole genome shotgun (WGS) entry which is preliminary data.</text>
</comment>
<gene>
    <name evidence="4" type="primary">Lrrc15_1</name>
    <name evidence="4" type="ORF">CEXT_796191</name>
</gene>
<dbReference type="AlphaFoldDB" id="A0AAV4R3I3"/>
<sequence length="198" mass="22061">MRVPLMNARESHDPVRDTSMCDAGVAKGGWVCFWMRAAVRDSGGLAKIGSEDQEVLSRNFDNDEKRNGENHDVAVFDADLIASKHSSSYLVCPSSCYCDDKGEYVSCVGDGLWRFPEDIPNSTVRLELRNYLVSELLQQDLCDLVVLEELKLQQSHIETVDNATFASNPKLEGLDLSQNSLTSLSSSIFTDLSRLRHL</sequence>
<keyword evidence="1" id="KW-0433">Leucine-rich repeat</keyword>
<keyword evidence="3" id="KW-0677">Repeat</keyword>
<evidence type="ECO:0000256" key="2">
    <source>
        <dbReference type="ARBA" id="ARBA00022729"/>
    </source>
</evidence>
<dbReference type="InterPro" id="IPR001611">
    <property type="entry name" value="Leu-rich_rpt"/>
</dbReference>
<dbReference type="SUPFAM" id="SSF52058">
    <property type="entry name" value="L domain-like"/>
    <property type="match status" value="1"/>
</dbReference>
<evidence type="ECO:0000256" key="3">
    <source>
        <dbReference type="ARBA" id="ARBA00022737"/>
    </source>
</evidence>
<dbReference type="Pfam" id="PF13855">
    <property type="entry name" value="LRR_8"/>
    <property type="match status" value="1"/>
</dbReference>
<keyword evidence="5" id="KW-1185">Reference proteome</keyword>
<dbReference type="InterPro" id="IPR003591">
    <property type="entry name" value="Leu-rich_rpt_typical-subtyp"/>
</dbReference>
<organism evidence="4 5">
    <name type="scientific">Caerostris extrusa</name>
    <name type="common">Bark spider</name>
    <name type="synonym">Caerostris bankana</name>
    <dbReference type="NCBI Taxonomy" id="172846"/>
    <lineage>
        <taxon>Eukaryota</taxon>
        <taxon>Metazoa</taxon>
        <taxon>Ecdysozoa</taxon>
        <taxon>Arthropoda</taxon>
        <taxon>Chelicerata</taxon>
        <taxon>Arachnida</taxon>
        <taxon>Araneae</taxon>
        <taxon>Araneomorphae</taxon>
        <taxon>Entelegynae</taxon>
        <taxon>Araneoidea</taxon>
        <taxon>Araneidae</taxon>
        <taxon>Caerostris</taxon>
    </lineage>
</organism>
<evidence type="ECO:0000313" key="5">
    <source>
        <dbReference type="Proteomes" id="UP001054945"/>
    </source>
</evidence>
<evidence type="ECO:0000256" key="1">
    <source>
        <dbReference type="ARBA" id="ARBA00022614"/>
    </source>
</evidence>
<dbReference type="InterPro" id="IPR050467">
    <property type="entry name" value="LRFN"/>
</dbReference>
<dbReference type="SMART" id="SM00369">
    <property type="entry name" value="LRR_TYP"/>
    <property type="match status" value="2"/>
</dbReference>
<name>A0AAV4R3I3_CAEEX</name>
<dbReference type="GO" id="GO:0016020">
    <property type="term" value="C:membrane"/>
    <property type="evidence" value="ECO:0007669"/>
    <property type="project" value="UniProtKB-SubCell"/>
</dbReference>